<name>A0A1Z5S9Y5_SORBI</name>
<dbReference type="Proteomes" id="UP000000768">
    <property type="component" value="Chromosome 1"/>
</dbReference>
<evidence type="ECO:0000313" key="1">
    <source>
        <dbReference type="EMBL" id="OQU92742.1"/>
    </source>
</evidence>
<dbReference type="EMBL" id="CM000760">
    <property type="protein sequence ID" value="OQU92742.1"/>
    <property type="molecule type" value="Genomic_DNA"/>
</dbReference>
<proteinExistence type="predicted"/>
<reference evidence="1 2" key="1">
    <citation type="journal article" date="2009" name="Nature">
        <title>The Sorghum bicolor genome and the diversification of grasses.</title>
        <authorList>
            <person name="Paterson A.H."/>
            <person name="Bowers J.E."/>
            <person name="Bruggmann R."/>
            <person name="Dubchak I."/>
            <person name="Grimwood J."/>
            <person name="Gundlach H."/>
            <person name="Haberer G."/>
            <person name="Hellsten U."/>
            <person name="Mitros T."/>
            <person name="Poliakov A."/>
            <person name="Schmutz J."/>
            <person name="Spannagl M."/>
            <person name="Tang H."/>
            <person name="Wang X."/>
            <person name="Wicker T."/>
            <person name="Bharti A.K."/>
            <person name="Chapman J."/>
            <person name="Feltus F.A."/>
            <person name="Gowik U."/>
            <person name="Grigoriev I.V."/>
            <person name="Lyons E."/>
            <person name="Maher C.A."/>
            <person name="Martis M."/>
            <person name="Narechania A."/>
            <person name="Otillar R.P."/>
            <person name="Penning B.W."/>
            <person name="Salamov A.A."/>
            <person name="Wang Y."/>
            <person name="Zhang L."/>
            <person name="Carpita N.C."/>
            <person name="Freeling M."/>
            <person name="Gingle A.R."/>
            <person name="Hash C.T."/>
            <person name="Keller B."/>
            <person name="Klein P."/>
            <person name="Kresovich S."/>
            <person name="McCann M.C."/>
            <person name="Ming R."/>
            <person name="Peterson D.G."/>
            <person name="Mehboob-ur-Rahman"/>
            <person name="Ware D."/>
            <person name="Westhoff P."/>
            <person name="Mayer K.F."/>
            <person name="Messing J."/>
            <person name="Rokhsar D.S."/>
        </authorList>
    </citation>
    <scope>NUCLEOTIDE SEQUENCE [LARGE SCALE GENOMIC DNA]</scope>
    <source>
        <strain evidence="2">cv. BTx623</strain>
    </source>
</reference>
<dbReference type="OMA" id="NEICFQN"/>
<dbReference type="Gramene" id="OQU92742">
    <property type="protein sequence ID" value="OQU92742"/>
    <property type="gene ID" value="SORBI_3001G401750"/>
</dbReference>
<protein>
    <submittedName>
        <fullName evidence="1">Uncharacterized protein</fullName>
    </submittedName>
</protein>
<gene>
    <name evidence="1" type="ORF">SORBI_3001G401750</name>
</gene>
<organism evidence="1 2">
    <name type="scientific">Sorghum bicolor</name>
    <name type="common">Sorghum</name>
    <name type="synonym">Sorghum vulgare</name>
    <dbReference type="NCBI Taxonomy" id="4558"/>
    <lineage>
        <taxon>Eukaryota</taxon>
        <taxon>Viridiplantae</taxon>
        <taxon>Streptophyta</taxon>
        <taxon>Embryophyta</taxon>
        <taxon>Tracheophyta</taxon>
        <taxon>Spermatophyta</taxon>
        <taxon>Magnoliopsida</taxon>
        <taxon>Liliopsida</taxon>
        <taxon>Poales</taxon>
        <taxon>Poaceae</taxon>
        <taxon>PACMAD clade</taxon>
        <taxon>Panicoideae</taxon>
        <taxon>Andropogonodae</taxon>
        <taxon>Andropogoneae</taxon>
        <taxon>Sorghinae</taxon>
        <taxon>Sorghum</taxon>
    </lineage>
</organism>
<dbReference type="InParanoid" id="A0A1Z5S9Y5"/>
<sequence length="109" mass="12478">MISEIFNIKVGGNLVEIGKFWLSSKKHGLLNIITSGVLWCIWKHGNEICFQNAEWRGMEMLLFQIGGLLQNWVVLCAPEKKERLLEFLNKIKAAARTVLWISYAALEDT</sequence>
<evidence type="ECO:0000313" key="2">
    <source>
        <dbReference type="Proteomes" id="UP000000768"/>
    </source>
</evidence>
<keyword evidence="2" id="KW-1185">Reference proteome</keyword>
<dbReference type="AlphaFoldDB" id="A0A1Z5S9Y5"/>
<accession>A0A1Z5S9Y5</accession>
<reference evidence="2" key="2">
    <citation type="journal article" date="2018" name="Plant J.">
        <title>The Sorghum bicolor reference genome: improved assembly, gene annotations, a transcriptome atlas, and signatures of genome organization.</title>
        <authorList>
            <person name="McCormick R.F."/>
            <person name="Truong S.K."/>
            <person name="Sreedasyam A."/>
            <person name="Jenkins J."/>
            <person name="Shu S."/>
            <person name="Sims D."/>
            <person name="Kennedy M."/>
            <person name="Amirebrahimi M."/>
            <person name="Weers B.D."/>
            <person name="McKinley B."/>
            <person name="Mattison A."/>
            <person name="Morishige D.T."/>
            <person name="Grimwood J."/>
            <person name="Schmutz J."/>
            <person name="Mullet J.E."/>
        </authorList>
    </citation>
    <scope>NUCLEOTIDE SEQUENCE [LARGE SCALE GENOMIC DNA]</scope>
    <source>
        <strain evidence="2">cv. BTx623</strain>
    </source>
</reference>